<dbReference type="InterPro" id="IPR036259">
    <property type="entry name" value="MFS_trans_sf"/>
</dbReference>
<keyword evidence="3 6" id="KW-0812">Transmembrane</keyword>
<sequence>MAKDKSPNGYEDTVILDGEKLAVPTLYQAPPKASWKERIWDTFDAPAEERKLLFKLDAVLLVFGCLGWFLKSLDEENLATAFVSGMKEELSMLQNQYTTATTMWTVGYCIGQIPSNLVLPHVSPRYWIPALELVWGLCTLLTYRVTNDQQIYALRFFVGLAESGMPSGASLLGTSAGLGTPFSSILQAAAYTNLDGHHGLAGWRWLFIIDAVITLPMAVLGLVFLPAVPGHSQSRPTFWLSPADLDLASARMKSVGRAPQRKLTWKRVLGYSKSWHFYLLPIMYMIWNNSIKSTGIMAFWLKDKHNPVQRGVSDRTHLVMPITAIGIVAGCIAGWLSDVTALALVNLPLWQSQKGHFALYYLSGAGTNLAGLYFAWINEIRKRALILAMSNDASFVRSIVPNFVWKQVDYSRATKGLCYTSGPCIFLLFIIAAVRHLHNRDKILAIRAANRRQMRVLKVEQVTKIMMSTTRRDGQSSGMNTVSQHPYLPVQGDWKGWIMFSGSDSGSCDIE</sequence>
<dbReference type="InterPro" id="IPR011701">
    <property type="entry name" value="MFS"/>
</dbReference>
<dbReference type="Gene3D" id="1.20.1250.20">
    <property type="entry name" value="MFS general substrate transporter like domains"/>
    <property type="match status" value="1"/>
</dbReference>
<protein>
    <recommendedName>
        <fullName evidence="9">Major facilitator superfamily (MFS) profile domain-containing protein</fullName>
    </recommendedName>
</protein>
<feature type="transmembrane region" description="Helical" evidence="6">
    <location>
        <begin position="322"/>
        <end position="345"/>
    </location>
</feature>
<reference evidence="7 8" key="1">
    <citation type="submission" date="2024-01" db="EMBL/GenBank/DDBJ databases">
        <title>Comparative genomics of Cryptococcus and Kwoniella reveals pathogenesis evolution and contrasting modes of karyotype evolution via chromosome fusion or intercentromeric recombination.</title>
        <authorList>
            <person name="Coelho M.A."/>
            <person name="David-Palma M."/>
            <person name="Shea T."/>
            <person name="Bowers K."/>
            <person name="McGinley-Smith S."/>
            <person name="Mohammad A.W."/>
            <person name="Gnirke A."/>
            <person name="Yurkov A.M."/>
            <person name="Nowrousian M."/>
            <person name="Sun S."/>
            <person name="Cuomo C.A."/>
            <person name="Heitman J."/>
        </authorList>
    </citation>
    <scope>NUCLEOTIDE SEQUENCE [LARGE SCALE GENOMIC DNA]</scope>
    <source>
        <strain evidence="7 8">CBS 6074</strain>
    </source>
</reference>
<evidence type="ECO:0000256" key="2">
    <source>
        <dbReference type="ARBA" id="ARBA00022448"/>
    </source>
</evidence>
<accession>A0AAX4JTL6</accession>
<evidence type="ECO:0000313" key="7">
    <source>
        <dbReference type="EMBL" id="WWC88233.1"/>
    </source>
</evidence>
<dbReference type="RefSeq" id="XP_066074996.1">
    <property type="nucleotide sequence ID" value="XM_066218899.1"/>
</dbReference>
<keyword evidence="4 6" id="KW-1133">Transmembrane helix</keyword>
<feature type="transmembrane region" description="Helical" evidence="6">
    <location>
        <begin position="417"/>
        <end position="437"/>
    </location>
</feature>
<dbReference type="EMBL" id="CP144100">
    <property type="protein sequence ID" value="WWC88233.1"/>
    <property type="molecule type" value="Genomic_DNA"/>
</dbReference>
<evidence type="ECO:0008006" key="9">
    <source>
        <dbReference type="Google" id="ProtNLM"/>
    </source>
</evidence>
<dbReference type="PANTHER" id="PTHR43791">
    <property type="entry name" value="PERMEASE-RELATED"/>
    <property type="match status" value="1"/>
</dbReference>
<evidence type="ECO:0000313" key="8">
    <source>
        <dbReference type="Proteomes" id="UP001355207"/>
    </source>
</evidence>
<dbReference type="GeneID" id="91093809"/>
<feature type="transmembrane region" description="Helical" evidence="6">
    <location>
        <begin position="205"/>
        <end position="228"/>
    </location>
</feature>
<dbReference type="SUPFAM" id="SSF103473">
    <property type="entry name" value="MFS general substrate transporter"/>
    <property type="match status" value="1"/>
</dbReference>
<gene>
    <name evidence="7" type="ORF">L201_003139</name>
</gene>
<dbReference type="PANTHER" id="PTHR43791:SF39">
    <property type="entry name" value="TRANSPORTER LIZ1_SEO1, PUTATIVE (AFU_ORTHOLOGUE AFUA_3G00980)-RELATED"/>
    <property type="match status" value="1"/>
</dbReference>
<evidence type="ECO:0000256" key="1">
    <source>
        <dbReference type="ARBA" id="ARBA00004141"/>
    </source>
</evidence>
<dbReference type="GO" id="GO:0022857">
    <property type="term" value="F:transmembrane transporter activity"/>
    <property type="evidence" value="ECO:0007669"/>
    <property type="project" value="InterPro"/>
</dbReference>
<feature type="transmembrane region" description="Helical" evidence="6">
    <location>
        <begin position="357"/>
        <end position="377"/>
    </location>
</feature>
<comment type="subcellular location">
    <subcellularLocation>
        <location evidence="1">Membrane</location>
        <topology evidence="1">Multi-pass membrane protein</topology>
    </subcellularLocation>
</comment>
<evidence type="ECO:0000256" key="5">
    <source>
        <dbReference type="ARBA" id="ARBA00023136"/>
    </source>
</evidence>
<evidence type="ECO:0000256" key="6">
    <source>
        <dbReference type="SAM" id="Phobius"/>
    </source>
</evidence>
<keyword evidence="2" id="KW-0813">Transport</keyword>
<organism evidence="7 8">
    <name type="scientific">Kwoniella dendrophila CBS 6074</name>
    <dbReference type="NCBI Taxonomy" id="1295534"/>
    <lineage>
        <taxon>Eukaryota</taxon>
        <taxon>Fungi</taxon>
        <taxon>Dikarya</taxon>
        <taxon>Basidiomycota</taxon>
        <taxon>Agaricomycotina</taxon>
        <taxon>Tremellomycetes</taxon>
        <taxon>Tremellales</taxon>
        <taxon>Cryptococcaceae</taxon>
        <taxon>Kwoniella</taxon>
    </lineage>
</organism>
<keyword evidence="8" id="KW-1185">Reference proteome</keyword>
<name>A0AAX4JTL6_9TREE</name>
<dbReference type="Pfam" id="PF07690">
    <property type="entry name" value="MFS_1"/>
    <property type="match status" value="1"/>
</dbReference>
<dbReference type="GO" id="GO:0016020">
    <property type="term" value="C:membrane"/>
    <property type="evidence" value="ECO:0007669"/>
    <property type="project" value="UniProtKB-SubCell"/>
</dbReference>
<evidence type="ECO:0000256" key="3">
    <source>
        <dbReference type="ARBA" id="ARBA00022692"/>
    </source>
</evidence>
<feature type="transmembrane region" description="Helical" evidence="6">
    <location>
        <begin position="275"/>
        <end position="301"/>
    </location>
</feature>
<dbReference type="Proteomes" id="UP001355207">
    <property type="component" value="Chromosome 3"/>
</dbReference>
<proteinExistence type="predicted"/>
<keyword evidence="5 6" id="KW-0472">Membrane</keyword>
<evidence type="ECO:0000256" key="4">
    <source>
        <dbReference type="ARBA" id="ARBA00022989"/>
    </source>
</evidence>
<dbReference type="AlphaFoldDB" id="A0AAX4JTL6"/>